<feature type="compositionally biased region" description="Low complexity" evidence="1">
    <location>
        <begin position="144"/>
        <end position="154"/>
    </location>
</feature>
<name>A0A0J8DZB3_BETVV</name>
<feature type="compositionally biased region" description="Low complexity" evidence="1">
    <location>
        <begin position="95"/>
        <end position="104"/>
    </location>
</feature>
<dbReference type="Proteomes" id="UP000035740">
    <property type="component" value="Unassembled WGS sequence"/>
</dbReference>
<dbReference type="PANTHER" id="PTHR33595">
    <property type="entry name" value="VON WILLEBRAND FACTOR A DOMAIN PROTEIN"/>
    <property type="match status" value="1"/>
</dbReference>
<sequence>MGDGNGECCIARWGDSHVTSGYNTSKMDMIMLKFRPIAPKPVSGNIAVGEAASQSNGGRHAKGATGSGRGRRKSSKENNNNNNNNSPGGSGTGSGSSNRRCNNNGRKRKSSSPDHQKNDEKTDLTLLPLFPEAPDLSPSNTPKNNNQVHSNNNSNMPFSLNFNFDDQIVSSTSFSFENNYNQCHSSWW</sequence>
<dbReference type="OrthoDB" id="1898295at2759"/>
<dbReference type="KEGG" id="bvg:104883456"/>
<evidence type="ECO:0000313" key="2">
    <source>
        <dbReference type="EMBL" id="KMS96215.1"/>
    </source>
</evidence>
<dbReference type="PANTHER" id="PTHR33595:SF7">
    <property type="entry name" value="OS12G0242500 PROTEIN"/>
    <property type="match status" value="1"/>
</dbReference>
<evidence type="ECO:0000313" key="3">
    <source>
        <dbReference type="Proteomes" id="UP000035740"/>
    </source>
</evidence>
<feature type="compositionally biased region" description="Basic and acidic residues" evidence="1">
    <location>
        <begin position="111"/>
        <end position="123"/>
    </location>
</feature>
<dbReference type="Gramene" id="KMS96215">
    <property type="protein sequence ID" value="KMS96215"/>
    <property type="gene ID" value="BVRB_001250"/>
</dbReference>
<protein>
    <submittedName>
        <fullName evidence="2">Uncharacterized protein</fullName>
    </submittedName>
</protein>
<keyword evidence="3" id="KW-1185">Reference proteome</keyword>
<proteinExistence type="predicted"/>
<dbReference type="EMBL" id="KQ090400">
    <property type="protein sequence ID" value="KMS96215.1"/>
    <property type="molecule type" value="Genomic_DNA"/>
</dbReference>
<accession>A0A0J8DZB3</accession>
<dbReference type="AlphaFoldDB" id="A0A0J8DZB3"/>
<organism evidence="2 3">
    <name type="scientific">Beta vulgaris subsp. vulgaris</name>
    <name type="common">Beet</name>
    <dbReference type="NCBI Taxonomy" id="3555"/>
    <lineage>
        <taxon>Eukaryota</taxon>
        <taxon>Viridiplantae</taxon>
        <taxon>Streptophyta</taxon>
        <taxon>Embryophyta</taxon>
        <taxon>Tracheophyta</taxon>
        <taxon>Spermatophyta</taxon>
        <taxon>Magnoliopsida</taxon>
        <taxon>eudicotyledons</taxon>
        <taxon>Gunneridae</taxon>
        <taxon>Pentapetalae</taxon>
        <taxon>Caryophyllales</taxon>
        <taxon>Chenopodiaceae</taxon>
        <taxon>Betoideae</taxon>
        <taxon>Beta</taxon>
    </lineage>
</organism>
<feature type="compositionally biased region" description="Low complexity" evidence="1">
    <location>
        <begin position="77"/>
        <end position="87"/>
    </location>
</feature>
<gene>
    <name evidence="2" type="ORF">BVRB_001250</name>
</gene>
<reference evidence="2 3" key="1">
    <citation type="journal article" date="2014" name="Nature">
        <title>The genome of the recently domesticated crop plant sugar beet (Beta vulgaris).</title>
        <authorList>
            <person name="Dohm J.C."/>
            <person name="Minoche A.E."/>
            <person name="Holtgrawe D."/>
            <person name="Capella-Gutierrez S."/>
            <person name="Zakrzewski F."/>
            <person name="Tafer H."/>
            <person name="Rupp O."/>
            <person name="Sorensen T.R."/>
            <person name="Stracke R."/>
            <person name="Reinhardt R."/>
            <person name="Goesmann A."/>
            <person name="Kraft T."/>
            <person name="Schulz B."/>
            <person name="Stadler P.F."/>
            <person name="Schmidt T."/>
            <person name="Gabaldon T."/>
            <person name="Lehrach H."/>
            <person name="Weisshaar B."/>
            <person name="Himmelbauer H."/>
        </authorList>
    </citation>
    <scope>NUCLEOTIDE SEQUENCE [LARGE SCALE GENOMIC DNA]</scope>
    <source>
        <tissue evidence="2">Taproot</tissue>
    </source>
</reference>
<feature type="region of interest" description="Disordered" evidence="1">
    <location>
        <begin position="48"/>
        <end position="154"/>
    </location>
</feature>
<evidence type="ECO:0000256" key="1">
    <source>
        <dbReference type="SAM" id="MobiDB-lite"/>
    </source>
</evidence>